<dbReference type="InterPro" id="IPR027419">
    <property type="entry name" value="CRISPR-assoc_Csx1_C"/>
</dbReference>
<protein>
    <recommendedName>
        <fullName evidence="1">CRISPR system endoribonuclease Csx1-like HEPN domain-containing protein</fullName>
    </recommendedName>
</protein>
<dbReference type="SUPFAM" id="SSF160980">
    <property type="entry name" value="SSO1389-like"/>
    <property type="match status" value="1"/>
</dbReference>
<reference evidence="2" key="1">
    <citation type="journal article" date="2020" name="mSystems">
        <title>Genome- and Community-Level Interaction Insights into Carbon Utilization and Element Cycling Functions of Hydrothermarchaeota in Hydrothermal Sediment.</title>
        <authorList>
            <person name="Zhou Z."/>
            <person name="Liu Y."/>
            <person name="Xu W."/>
            <person name="Pan J."/>
            <person name="Luo Z.H."/>
            <person name="Li M."/>
        </authorList>
    </citation>
    <scope>NUCLEOTIDE SEQUENCE [LARGE SCALE GENOMIC DNA]</scope>
    <source>
        <strain evidence="2">SpSt-605</strain>
    </source>
</reference>
<dbReference type="AlphaFoldDB" id="A0A832GNQ5"/>
<feature type="domain" description="CRISPR system endoribonuclease Csx1-like HEPN" evidence="1">
    <location>
        <begin position="433"/>
        <end position="473"/>
    </location>
</feature>
<dbReference type="Pfam" id="PF09455">
    <property type="entry name" value="Csx1_HEPN"/>
    <property type="match status" value="1"/>
</dbReference>
<dbReference type="InterPro" id="IPR019016">
    <property type="entry name" value="Csx1-like_HEPN"/>
</dbReference>
<dbReference type="Gene3D" id="1.10.3740.10">
    <property type="entry name" value="SSO1389-like domains"/>
    <property type="match status" value="1"/>
</dbReference>
<sequence>MRAPPMKIIYQIGRLDPNFDRLLQFIIGDSFSCETSLSGYALKSYFHSLQMASALKLIFPVSLLFQKNVSEKRKDLTIARTIEEILKDPQGYLSNPHAYFKEHPHLPLAEDFEVIHSVGTYEGLSFLATLDHLVLEIFIKMWEDIFAGKDLSSSQLPPQDLEIYLDISGGHNIYNSALLEAGRFFLTILKLMLLHEREHLPKVFIAFSEPITNRVGPYHIYKDYELKALVFFSMPERPTQYTLKNAFSTNIVKPLFQAFAIEDSELKARINELLSRAYFFYSALKNNAPLVLYQWEYDDLSTIYETINKFVEAIKKKLREDYVKPIDFDLSLLRKFFPMLALYIGMINLFRKYGITKREAVSLSELSNTFADEKNSLYHLLGLSANIPYLRHELNRNFYYNLHSQASRGSTSEFSPLKIYFAKLQEASGESALSEKGEVEENLEKRNFFAHCGFERNITEVKGEGEQILLRYAESYANRRVSKIIEQYLLSS</sequence>
<dbReference type="EMBL" id="DSZU01000087">
    <property type="protein sequence ID" value="HGV55436.1"/>
    <property type="molecule type" value="Genomic_DNA"/>
</dbReference>
<dbReference type="Gene3D" id="3.40.50.10640">
    <property type="entry name" value="SSO1389-like"/>
    <property type="match status" value="1"/>
</dbReference>
<comment type="caution">
    <text evidence="2">The sequence shown here is derived from an EMBL/GenBank/DDBJ whole genome shotgun (WGS) entry which is preliminary data.</text>
</comment>
<accession>A0A832GNQ5</accession>
<evidence type="ECO:0000313" key="2">
    <source>
        <dbReference type="EMBL" id="HGV55436.1"/>
    </source>
</evidence>
<proteinExistence type="predicted"/>
<evidence type="ECO:0000259" key="1">
    <source>
        <dbReference type="Pfam" id="PF09455"/>
    </source>
</evidence>
<name>A0A832GNQ5_9BACT</name>
<gene>
    <name evidence="2" type="ORF">ENT73_05050</name>
</gene>
<organism evidence="2">
    <name type="scientific">Caldimicrobium thiodismutans</name>
    <dbReference type="NCBI Taxonomy" id="1653476"/>
    <lineage>
        <taxon>Bacteria</taxon>
        <taxon>Pseudomonadati</taxon>
        <taxon>Thermodesulfobacteriota</taxon>
        <taxon>Thermodesulfobacteria</taxon>
        <taxon>Thermodesulfobacteriales</taxon>
        <taxon>Thermodesulfobacteriaceae</taxon>
        <taxon>Caldimicrobium</taxon>
    </lineage>
</organism>